<comment type="subcellular location">
    <subcellularLocation>
        <location evidence="2 15">Cytoplasm</location>
    </subcellularLocation>
</comment>
<comment type="function">
    <text evidence="15">Digests double-stranded RNA. Involved in the processing of primary rRNA transcript to yield the immediate precursors to the large and small rRNAs (23S and 16S). Processes some mRNAs, and tRNAs when they are encoded in the rRNA operon. Processes pre-crRNA and tracrRNA of type II CRISPR loci if present in the organism.</text>
</comment>
<dbReference type="GO" id="GO:0005737">
    <property type="term" value="C:cytoplasm"/>
    <property type="evidence" value="ECO:0007669"/>
    <property type="project" value="UniProtKB-SubCell"/>
</dbReference>
<dbReference type="GO" id="GO:0042802">
    <property type="term" value="F:identical protein binding"/>
    <property type="evidence" value="ECO:0007669"/>
    <property type="project" value="UniProtKB-ARBA"/>
</dbReference>
<evidence type="ECO:0000256" key="1">
    <source>
        <dbReference type="ARBA" id="ARBA00000109"/>
    </source>
</evidence>
<feature type="binding site" evidence="15">
    <location>
        <position position="126"/>
    </location>
    <ligand>
        <name>Mg(2+)</name>
        <dbReference type="ChEBI" id="CHEBI:18420"/>
    </ligand>
</feature>
<keyword evidence="13 15" id="KW-0460">Magnesium</keyword>
<dbReference type="Pfam" id="PF00035">
    <property type="entry name" value="dsrm"/>
    <property type="match status" value="1"/>
</dbReference>
<keyword evidence="11 15" id="KW-0255">Endonuclease</keyword>
<dbReference type="GO" id="GO:0046872">
    <property type="term" value="F:metal ion binding"/>
    <property type="evidence" value="ECO:0007669"/>
    <property type="project" value="UniProtKB-KW"/>
</dbReference>
<evidence type="ECO:0000256" key="6">
    <source>
        <dbReference type="ARBA" id="ARBA00022552"/>
    </source>
</evidence>
<dbReference type="Gene3D" id="1.10.1520.10">
    <property type="entry name" value="Ribonuclease III domain"/>
    <property type="match status" value="1"/>
</dbReference>
<keyword evidence="12 15" id="KW-0378">Hydrolase</keyword>
<keyword evidence="8 15" id="KW-0819">tRNA processing</keyword>
<keyword evidence="15" id="KW-0699">rRNA-binding</keyword>
<dbReference type="SMART" id="SM00535">
    <property type="entry name" value="RIBOc"/>
    <property type="match status" value="1"/>
</dbReference>
<keyword evidence="5 15" id="KW-0963">Cytoplasm</keyword>
<evidence type="ECO:0000256" key="2">
    <source>
        <dbReference type="ARBA" id="ARBA00004496"/>
    </source>
</evidence>
<protein>
    <recommendedName>
        <fullName evidence="15">Ribonuclease 3</fullName>
        <ecNumber evidence="15">3.1.26.3</ecNumber>
    </recommendedName>
    <alternativeName>
        <fullName evidence="15">Ribonuclease III</fullName>
        <shortName evidence="15">RNase III</shortName>
    </alternativeName>
</protein>
<feature type="domain" description="RNase III" evidence="18">
    <location>
        <begin position="7"/>
        <end position="140"/>
    </location>
</feature>
<dbReference type="FunFam" id="1.10.1520.10:FF:000001">
    <property type="entry name" value="Ribonuclease 3"/>
    <property type="match status" value="1"/>
</dbReference>
<evidence type="ECO:0000259" key="17">
    <source>
        <dbReference type="PROSITE" id="PS50137"/>
    </source>
</evidence>
<evidence type="ECO:0000256" key="7">
    <source>
        <dbReference type="ARBA" id="ARBA00022664"/>
    </source>
</evidence>
<dbReference type="FunFam" id="3.30.160.20:FF:000003">
    <property type="entry name" value="Ribonuclease 3"/>
    <property type="match status" value="1"/>
</dbReference>
<feature type="binding site" evidence="15">
    <location>
        <position position="53"/>
    </location>
    <ligand>
        <name>Mg(2+)</name>
        <dbReference type="ChEBI" id="CHEBI:18420"/>
    </ligand>
</feature>
<dbReference type="AlphaFoldDB" id="A0A212J733"/>
<dbReference type="EC" id="3.1.26.3" evidence="15"/>
<evidence type="ECO:0000256" key="11">
    <source>
        <dbReference type="ARBA" id="ARBA00022759"/>
    </source>
</evidence>
<sequence length="238" mass="25939">MTRDPRLAALEERIGHVFADPALLRDALTHPSLAATHHGRRRAHGASPYERLEFLGDRVVGLAVAEMLWRRFPDEPEGDLSRRFTALVSQEPMAEIARELGLDTALILCAGTEKDNGRSNPSILADACEATIGALFADAGFETARTLVETLWTPRIEKAVAPPRDAKTALQEWAQGRGLPLPAYDVVAQEGPSHAPTFRVRVSVKDTGAEEAEGASKRHAERAAAERLLSRITSKDHS</sequence>
<dbReference type="EMBL" id="FLUO01000001">
    <property type="protein sequence ID" value="SBV95214.1"/>
    <property type="molecule type" value="Genomic_DNA"/>
</dbReference>
<keyword evidence="9 15" id="KW-0540">Nuclease</keyword>
<dbReference type="Pfam" id="PF14622">
    <property type="entry name" value="Ribonucleas_3_3"/>
    <property type="match status" value="1"/>
</dbReference>
<dbReference type="InterPro" id="IPR014720">
    <property type="entry name" value="dsRBD_dom"/>
</dbReference>
<dbReference type="PROSITE" id="PS50137">
    <property type="entry name" value="DS_RBD"/>
    <property type="match status" value="1"/>
</dbReference>
<evidence type="ECO:0000256" key="12">
    <source>
        <dbReference type="ARBA" id="ARBA00022801"/>
    </source>
</evidence>
<dbReference type="InterPro" id="IPR011907">
    <property type="entry name" value="RNase_III"/>
</dbReference>
<dbReference type="GO" id="GO:0004525">
    <property type="term" value="F:ribonuclease III activity"/>
    <property type="evidence" value="ECO:0007669"/>
    <property type="project" value="UniProtKB-UniRule"/>
</dbReference>
<feature type="binding site" evidence="15">
    <location>
        <position position="129"/>
    </location>
    <ligand>
        <name>Mg(2+)</name>
        <dbReference type="ChEBI" id="CHEBI:18420"/>
    </ligand>
</feature>
<evidence type="ECO:0000256" key="8">
    <source>
        <dbReference type="ARBA" id="ARBA00022694"/>
    </source>
</evidence>
<reference evidence="19" key="1">
    <citation type="submission" date="2016-04" db="EMBL/GenBank/DDBJ databases">
        <authorList>
            <person name="Evans L.H."/>
            <person name="Alamgir A."/>
            <person name="Owens N."/>
            <person name="Weber N.D."/>
            <person name="Virtaneva K."/>
            <person name="Barbian K."/>
            <person name="Babar A."/>
            <person name="Rosenke K."/>
        </authorList>
    </citation>
    <scope>NUCLEOTIDE SEQUENCE</scope>
    <source>
        <strain evidence="19">86</strain>
    </source>
</reference>
<dbReference type="SMART" id="SM00358">
    <property type="entry name" value="DSRM"/>
    <property type="match status" value="1"/>
</dbReference>
<dbReference type="InterPro" id="IPR036389">
    <property type="entry name" value="RNase_III_sf"/>
</dbReference>
<evidence type="ECO:0000256" key="14">
    <source>
        <dbReference type="ARBA" id="ARBA00022884"/>
    </source>
</evidence>
<organism evidence="19">
    <name type="scientific">uncultured Alphaproteobacteria bacterium</name>
    <dbReference type="NCBI Taxonomy" id="91750"/>
    <lineage>
        <taxon>Bacteria</taxon>
        <taxon>Pseudomonadati</taxon>
        <taxon>Pseudomonadota</taxon>
        <taxon>Alphaproteobacteria</taxon>
        <taxon>environmental samples</taxon>
    </lineage>
</organism>
<evidence type="ECO:0000256" key="13">
    <source>
        <dbReference type="ARBA" id="ARBA00022842"/>
    </source>
</evidence>
<evidence type="ECO:0000313" key="19">
    <source>
        <dbReference type="EMBL" id="SBV95214.1"/>
    </source>
</evidence>
<keyword evidence="7 15" id="KW-0507">mRNA processing</keyword>
<feature type="domain" description="DRBM" evidence="17">
    <location>
        <begin position="165"/>
        <end position="234"/>
    </location>
</feature>
<dbReference type="GO" id="GO:0003725">
    <property type="term" value="F:double-stranded RNA binding"/>
    <property type="evidence" value="ECO:0007669"/>
    <property type="project" value="TreeGrafter"/>
</dbReference>
<dbReference type="GO" id="GO:0010468">
    <property type="term" value="P:regulation of gene expression"/>
    <property type="evidence" value="ECO:0007669"/>
    <property type="project" value="TreeGrafter"/>
</dbReference>
<gene>
    <name evidence="15 19" type="primary">rnc</name>
    <name evidence="19" type="ORF">KL86APRO_10607</name>
</gene>
<keyword evidence="10 15" id="KW-0479">Metal-binding</keyword>
<dbReference type="SUPFAM" id="SSF54768">
    <property type="entry name" value="dsRNA-binding domain-like"/>
    <property type="match status" value="1"/>
</dbReference>
<comment type="subunit">
    <text evidence="4 15">Homodimer.</text>
</comment>
<evidence type="ECO:0000256" key="16">
    <source>
        <dbReference type="SAM" id="MobiDB-lite"/>
    </source>
</evidence>
<feature type="active site" evidence="15">
    <location>
        <position position="129"/>
    </location>
</feature>
<dbReference type="GO" id="GO:0008033">
    <property type="term" value="P:tRNA processing"/>
    <property type="evidence" value="ECO:0007669"/>
    <property type="project" value="UniProtKB-KW"/>
</dbReference>
<dbReference type="Gene3D" id="3.30.160.20">
    <property type="match status" value="1"/>
</dbReference>
<evidence type="ECO:0000256" key="10">
    <source>
        <dbReference type="ARBA" id="ARBA00022723"/>
    </source>
</evidence>
<evidence type="ECO:0000256" key="3">
    <source>
        <dbReference type="ARBA" id="ARBA00010183"/>
    </source>
</evidence>
<comment type="similarity">
    <text evidence="3">Belongs to the ribonuclease III family.</text>
</comment>
<name>A0A212J733_9PROT</name>
<dbReference type="NCBIfam" id="TIGR02191">
    <property type="entry name" value="RNaseIII"/>
    <property type="match status" value="1"/>
</dbReference>
<keyword evidence="14 15" id="KW-0694">RNA-binding</keyword>
<dbReference type="SUPFAM" id="SSF69065">
    <property type="entry name" value="RNase III domain-like"/>
    <property type="match status" value="1"/>
</dbReference>
<evidence type="ECO:0000256" key="15">
    <source>
        <dbReference type="HAMAP-Rule" id="MF_00104"/>
    </source>
</evidence>
<dbReference type="PROSITE" id="PS00517">
    <property type="entry name" value="RNASE_3_1"/>
    <property type="match status" value="1"/>
</dbReference>
<accession>A0A212J733</accession>
<proteinExistence type="inferred from homology"/>
<dbReference type="CDD" id="cd10845">
    <property type="entry name" value="DSRM_RNAse_III_family"/>
    <property type="match status" value="1"/>
</dbReference>
<feature type="active site" evidence="15">
    <location>
        <position position="57"/>
    </location>
</feature>
<dbReference type="InterPro" id="IPR000999">
    <property type="entry name" value="RNase_III_dom"/>
</dbReference>
<dbReference type="GO" id="GO:0006364">
    <property type="term" value="P:rRNA processing"/>
    <property type="evidence" value="ECO:0007669"/>
    <property type="project" value="UniProtKB-UniRule"/>
</dbReference>
<evidence type="ECO:0000256" key="9">
    <source>
        <dbReference type="ARBA" id="ARBA00022722"/>
    </source>
</evidence>
<evidence type="ECO:0000259" key="18">
    <source>
        <dbReference type="PROSITE" id="PS50142"/>
    </source>
</evidence>
<comment type="cofactor">
    <cofactor evidence="15">
        <name>Mg(2+)</name>
        <dbReference type="ChEBI" id="CHEBI:18420"/>
    </cofactor>
</comment>
<dbReference type="HAMAP" id="MF_00104">
    <property type="entry name" value="RNase_III"/>
    <property type="match status" value="1"/>
</dbReference>
<dbReference type="PROSITE" id="PS50142">
    <property type="entry name" value="RNASE_3_2"/>
    <property type="match status" value="1"/>
</dbReference>
<evidence type="ECO:0000256" key="5">
    <source>
        <dbReference type="ARBA" id="ARBA00022490"/>
    </source>
</evidence>
<dbReference type="PANTHER" id="PTHR11207:SF0">
    <property type="entry name" value="RIBONUCLEASE 3"/>
    <property type="match status" value="1"/>
</dbReference>
<keyword evidence="6 15" id="KW-0698">rRNA processing</keyword>
<comment type="catalytic activity">
    <reaction evidence="1 15">
        <text>Endonucleolytic cleavage to 5'-phosphomonoester.</text>
        <dbReference type="EC" id="3.1.26.3"/>
    </reaction>
</comment>
<dbReference type="CDD" id="cd00593">
    <property type="entry name" value="RIBOc"/>
    <property type="match status" value="1"/>
</dbReference>
<feature type="region of interest" description="Disordered" evidence="16">
    <location>
        <begin position="208"/>
        <end position="238"/>
    </location>
</feature>
<dbReference type="GO" id="GO:0019843">
    <property type="term" value="F:rRNA binding"/>
    <property type="evidence" value="ECO:0007669"/>
    <property type="project" value="UniProtKB-KW"/>
</dbReference>
<dbReference type="GO" id="GO:0006397">
    <property type="term" value="P:mRNA processing"/>
    <property type="evidence" value="ECO:0007669"/>
    <property type="project" value="UniProtKB-UniRule"/>
</dbReference>
<dbReference type="PANTHER" id="PTHR11207">
    <property type="entry name" value="RIBONUCLEASE III"/>
    <property type="match status" value="1"/>
</dbReference>
<evidence type="ECO:0000256" key="4">
    <source>
        <dbReference type="ARBA" id="ARBA00011738"/>
    </source>
</evidence>